<evidence type="ECO:0000259" key="1">
    <source>
        <dbReference type="Pfam" id="PF08874"/>
    </source>
</evidence>
<evidence type="ECO:0000313" key="4">
    <source>
        <dbReference type="Proteomes" id="UP001595625"/>
    </source>
</evidence>
<dbReference type="Pfam" id="PF12395">
    <property type="entry name" value="DUF3658"/>
    <property type="match status" value="1"/>
</dbReference>
<evidence type="ECO:0000259" key="2">
    <source>
        <dbReference type="Pfam" id="PF12395"/>
    </source>
</evidence>
<dbReference type="InterPro" id="IPR022123">
    <property type="entry name" value="DUF3658"/>
</dbReference>
<dbReference type="Proteomes" id="UP001595625">
    <property type="component" value="Unassembled WGS sequence"/>
</dbReference>
<accession>A0ABV7KP04</accession>
<dbReference type="InterPro" id="IPR014973">
    <property type="entry name" value="DUF1835"/>
</dbReference>
<dbReference type="EMBL" id="JBHRUJ010000016">
    <property type="protein sequence ID" value="MFC3211235.1"/>
    <property type="molecule type" value="Genomic_DNA"/>
</dbReference>
<reference evidence="4" key="1">
    <citation type="journal article" date="2019" name="Int. J. Syst. Evol. Microbiol.">
        <title>The Global Catalogue of Microorganisms (GCM) 10K type strain sequencing project: providing services to taxonomists for standard genome sequencing and annotation.</title>
        <authorList>
            <consortium name="The Broad Institute Genomics Platform"/>
            <consortium name="The Broad Institute Genome Sequencing Center for Infectious Disease"/>
            <person name="Wu L."/>
            <person name="Ma J."/>
        </authorList>
    </citation>
    <scope>NUCLEOTIDE SEQUENCE [LARGE SCALE GENOMIC DNA]</scope>
    <source>
        <strain evidence="4">CCM 320</strain>
    </source>
</reference>
<sequence>MILIKTRVNYPFIYFLVEENLVLMYRIEIDKYVTASTLIDSSNTEMYDLASPESFESFIHNEREPVEGRSIFMNHRDLDFMADEINKQIQRNRQLNKAKNQIDAVHLVTGESPAGSLRLGLDRPKTVIGFPDAFSIGPLWRIPEKEGLNFRTEWLFDNINFEQEDTEYERKFKNVLLQIEDIAPHVPIYIWYGNNAEEQTGLRLYLTLLRDKPNKIYLMNTTELYEKYIAGDDESAYFHTGLLDSKQLKRFFQKEQNNKTLSEEKRINFQEEWRSLSQKEEVLRIWKNGQIQAVPEDYFDSLIIEKLESLHRKQESPEFILTAKVIGELVAEQEEFVDYFYLEFRLRQLVYNGTLEIKGVPKSMRHYRIKLR</sequence>
<dbReference type="Pfam" id="PF08874">
    <property type="entry name" value="DUF1835"/>
    <property type="match status" value="1"/>
</dbReference>
<gene>
    <name evidence="3" type="ORF">ACFOEJ_09145</name>
</gene>
<organism evidence="3 4">
    <name type="scientific">Planomicrobium okeanokoites</name>
    <name type="common">Planococcus okeanokoites</name>
    <name type="synonym">Flavobacterium okeanokoites</name>
    <dbReference type="NCBI Taxonomy" id="244"/>
    <lineage>
        <taxon>Bacteria</taxon>
        <taxon>Bacillati</taxon>
        <taxon>Bacillota</taxon>
        <taxon>Bacilli</taxon>
        <taxon>Bacillales</taxon>
        <taxon>Caryophanaceae</taxon>
        <taxon>Planomicrobium</taxon>
    </lineage>
</organism>
<comment type="caution">
    <text evidence="3">The sequence shown here is derived from an EMBL/GenBank/DDBJ whole genome shotgun (WGS) entry which is preliminary data.</text>
</comment>
<evidence type="ECO:0000313" key="3">
    <source>
        <dbReference type="EMBL" id="MFC3211235.1"/>
    </source>
</evidence>
<proteinExistence type="predicted"/>
<feature type="domain" description="DUF3658" evidence="2">
    <location>
        <begin position="257"/>
        <end position="367"/>
    </location>
</feature>
<dbReference type="RefSeq" id="WP_165850128.1">
    <property type="nucleotide sequence ID" value="NZ_JBHRUJ010000016.1"/>
</dbReference>
<feature type="domain" description="DUF1835" evidence="1">
    <location>
        <begin position="105"/>
        <end position="221"/>
    </location>
</feature>
<name>A0ABV7KP04_PLAOK</name>
<keyword evidence="4" id="KW-1185">Reference proteome</keyword>
<protein>
    <submittedName>
        <fullName evidence="3">DUF1835 domain-containing protein</fullName>
    </submittedName>
</protein>